<evidence type="ECO:0000313" key="1">
    <source>
        <dbReference type="EMBL" id="PZR08934.1"/>
    </source>
</evidence>
<comment type="caution">
    <text evidence="1">The sequence shown here is derived from an EMBL/GenBank/DDBJ whole genome shotgun (WGS) entry which is preliminary data.</text>
</comment>
<accession>A0A2W5UZV9</accession>
<dbReference type="AlphaFoldDB" id="A0A2W5UZV9"/>
<dbReference type="Proteomes" id="UP000249061">
    <property type="component" value="Unassembled WGS sequence"/>
</dbReference>
<dbReference type="EMBL" id="QFQP01000023">
    <property type="protein sequence ID" value="PZR08934.1"/>
    <property type="molecule type" value="Genomic_DNA"/>
</dbReference>
<organism evidence="1 2">
    <name type="scientific">Archangium gephyra</name>
    <dbReference type="NCBI Taxonomy" id="48"/>
    <lineage>
        <taxon>Bacteria</taxon>
        <taxon>Pseudomonadati</taxon>
        <taxon>Myxococcota</taxon>
        <taxon>Myxococcia</taxon>
        <taxon>Myxococcales</taxon>
        <taxon>Cystobacterineae</taxon>
        <taxon>Archangiaceae</taxon>
        <taxon>Archangium</taxon>
    </lineage>
</organism>
<reference evidence="1 2" key="1">
    <citation type="submission" date="2017-08" db="EMBL/GenBank/DDBJ databases">
        <title>Infants hospitalized years apart are colonized by the same room-sourced microbial strains.</title>
        <authorList>
            <person name="Brooks B."/>
            <person name="Olm M.R."/>
            <person name="Firek B.A."/>
            <person name="Baker R."/>
            <person name="Thomas B.C."/>
            <person name="Morowitz M.J."/>
            <person name="Banfield J.F."/>
        </authorList>
    </citation>
    <scope>NUCLEOTIDE SEQUENCE [LARGE SCALE GENOMIC DNA]</scope>
    <source>
        <strain evidence="1">S2_003_000_R2_14</strain>
    </source>
</reference>
<protein>
    <submittedName>
        <fullName evidence="1">3-hydroxylacyl-ACP dehydratase</fullName>
    </submittedName>
</protein>
<proteinExistence type="predicted"/>
<dbReference type="Gene3D" id="3.10.129.10">
    <property type="entry name" value="Hotdog Thioesterase"/>
    <property type="match status" value="1"/>
</dbReference>
<gene>
    <name evidence="1" type="ORF">DI536_23915</name>
</gene>
<name>A0A2W5UZV9_9BACT</name>
<dbReference type="PIRSF" id="PIRSF020565">
    <property type="entry name" value="3Ho_Ac_ACP_DH_prd"/>
    <property type="match status" value="1"/>
</dbReference>
<dbReference type="InterPro" id="IPR029069">
    <property type="entry name" value="HotDog_dom_sf"/>
</dbReference>
<dbReference type="SUPFAM" id="SSF54637">
    <property type="entry name" value="Thioesterase/thiol ester dehydrase-isomerase"/>
    <property type="match status" value="1"/>
</dbReference>
<sequence>MPHRASMLLIDSLLEDTSEYVRVDATVRREQIFCTDDGLPGWVCVELMAQCVACWAGLRRLERKQEVQLGFLLGTRRFEIQTPFIPVGTRLEIDARLEIVSEQGLAVFVCSIFRDGAVIATGSLNVFSPDNVDDYIKEALGA</sequence>
<dbReference type="InterPro" id="IPR016776">
    <property type="entry name" value="ApeP-like_dehydratase"/>
</dbReference>
<evidence type="ECO:0000313" key="2">
    <source>
        <dbReference type="Proteomes" id="UP000249061"/>
    </source>
</evidence>
<dbReference type="Pfam" id="PF22817">
    <property type="entry name" value="ApeP-like"/>
    <property type="match status" value="1"/>
</dbReference>